<proteinExistence type="predicted"/>
<evidence type="ECO:0000259" key="2">
    <source>
        <dbReference type="SMART" id="SM00849"/>
    </source>
</evidence>
<dbReference type="Pfam" id="PF13483">
    <property type="entry name" value="Lactamase_B_3"/>
    <property type="match status" value="1"/>
</dbReference>
<dbReference type="RefSeq" id="WP_281900077.1">
    <property type="nucleotide sequence ID" value="NZ_BSDI01000029.1"/>
</dbReference>
<dbReference type="Gene3D" id="3.60.15.10">
    <property type="entry name" value="Ribonuclease Z/Hydroxyacylglutathione hydrolase-like"/>
    <property type="match status" value="1"/>
</dbReference>
<feature type="chain" id="PRO_5045085790" description="Metallo-beta-lactamase domain-containing protein" evidence="1">
    <location>
        <begin position="34"/>
        <end position="331"/>
    </location>
</feature>
<dbReference type="PANTHER" id="PTHR43546:SF3">
    <property type="entry name" value="UPF0173 METAL-DEPENDENT HYDROLASE MJ1163"/>
    <property type="match status" value="1"/>
</dbReference>
<sequence length="331" mass="35771">MTDSPLDRRRFLGVATSAAVATVATSIPSAANAAPRRRDTDGPTATFRWLGTSGWRIDIGAKTVLVDPYLSRFDTGLFDGVFKPATKLTVDTIRIADHPGRPQTILVTHTHWDHYNDVPHIATQSGARVFGTLTAYHLGLAYGLPTSQLSPVKGGEVLDFGDYTVEVVSSLHSRNPSYSMAFPGVRVAVPAKPETIADLPEGDTLAFQVTPRGGPSVFFMGASDFAERNLAGLAPDVAMIAVPSTDATHDYVPRLLDALDRPATVVPVHWENFETALTNPPTVAPNDQARLDTFLAAVRKFAPRTRILVPRFLTPYTFGYPLGPVRAPVSR</sequence>
<dbReference type="InterPro" id="IPR006311">
    <property type="entry name" value="TAT_signal"/>
</dbReference>
<gene>
    <name evidence="3" type="ORF">Pa4123_52970</name>
</gene>
<organism evidence="3 4">
    <name type="scientific">Phytohabitans aurantiacus</name>
    <dbReference type="NCBI Taxonomy" id="3016789"/>
    <lineage>
        <taxon>Bacteria</taxon>
        <taxon>Bacillati</taxon>
        <taxon>Actinomycetota</taxon>
        <taxon>Actinomycetes</taxon>
        <taxon>Micromonosporales</taxon>
        <taxon>Micromonosporaceae</taxon>
    </lineage>
</organism>
<keyword evidence="4" id="KW-1185">Reference proteome</keyword>
<evidence type="ECO:0000256" key="1">
    <source>
        <dbReference type="SAM" id="SignalP"/>
    </source>
</evidence>
<feature type="signal peptide" evidence="1">
    <location>
        <begin position="1"/>
        <end position="33"/>
    </location>
</feature>
<dbReference type="PANTHER" id="PTHR43546">
    <property type="entry name" value="UPF0173 METAL-DEPENDENT HYDROLASE MJ1163-RELATED"/>
    <property type="match status" value="1"/>
</dbReference>
<dbReference type="InterPro" id="IPR050114">
    <property type="entry name" value="UPF0173_UPF0282_UlaG_hydrolase"/>
</dbReference>
<comment type="caution">
    <text evidence="3">The sequence shown here is derived from an EMBL/GenBank/DDBJ whole genome shotgun (WGS) entry which is preliminary data.</text>
</comment>
<name>A0ABQ5R1G6_9ACTN</name>
<feature type="domain" description="Metallo-beta-lactamase" evidence="2">
    <location>
        <begin position="51"/>
        <end position="269"/>
    </location>
</feature>
<dbReference type="InterPro" id="IPR001279">
    <property type="entry name" value="Metallo-B-lactamas"/>
</dbReference>
<accession>A0ABQ5R1G6</accession>
<dbReference type="Proteomes" id="UP001144280">
    <property type="component" value="Unassembled WGS sequence"/>
</dbReference>
<evidence type="ECO:0000313" key="3">
    <source>
        <dbReference type="EMBL" id="GLI00022.1"/>
    </source>
</evidence>
<dbReference type="PROSITE" id="PS51318">
    <property type="entry name" value="TAT"/>
    <property type="match status" value="1"/>
</dbReference>
<dbReference type="CDD" id="cd06262">
    <property type="entry name" value="metallo-hydrolase-like_MBL-fold"/>
    <property type="match status" value="1"/>
</dbReference>
<reference evidence="3" key="1">
    <citation type="submission" date="2022-12" db="EMBL/GenBank/DDBJ databases">
        <title>New Phytohabitans aurantiacus sp. RD004123 nov., an actinomycete isolated from soil.</title>
        <authorList>
            <person name="Triningsih D.W."/>
            <person name="Harunari E."/>
            <person name="Igarashi Y."/>
        </authorList>
    </citation>
    <scope>NUCLEOTIDE SEQUENCE</scope>
    <source>
        <strain evidence="3">RD004123</strain>
    </source>
</reference>
<dbReference type="SMART" id="SM00849">
    <property type="entry name" value="Lactamase_B"/>
    <property type="match status" value="1"/>
</dbReference>
<keyword evidence="1" id="KW-0732">Signal</keyword>
<evidence type="ECO:0000313" key="4">
    <source>
        <dbReference type="Proteomes" id="UP001144280"/>
    </source>
</evidence>
<dbReference type="EMBL" id="BSDI01000029">
    <property type="protein sequence ID" value="GLI00022.1"/>
    <property type="molecule type" value="Genomic_DNA"/>
</dbReference>
<protein>
    <recommendedName>
        <fullName evidence="2">Metallo-beta-lactamase domain-containing protein</fullName>
    </recommendedName>
</protein>
<dbReference type="InterPro" id="IPR036866">
    <property type="entry name" value="RibonucZ/Hydroxyglut_hydro"/>
</dbReference>
<dbReference type="SUPFAM" id="SSF56281">
    <property type="entry name" value="Metallo-hydrolase/oxidoreductase"/>
    <property type="match status" value="1"/>
</dbReference>